<keyword evidence="3" id="KW-0238">DNA-binding</keyword>
<feature type="region of interest" description="Disordered" evidence="7">
    <location>
        <begin position="237"/>
        <end position="261"/>
    </location>
</feature>
<comment type="similarity">
    <text evidence="6">Belongs to the AP2/ERF transcription factor family. ERF subfamily.</text>
</comment>
<dbReference type="PANTHER" id="PTHR31190:SF287">
    <property type="entry name" value="DEVELOPMENT RELATED ERF PROTEIN"/>
    <property type="match status" value="1"/>
</dbReference>
<evidence type="ECO:0000256" key="5">
    <source>
        <dbReference type="ARBA" id="ARBA00023242"/>
    </source>
</evidence>
<dbReference type="GO" id="GO:0009873">
    <property type="term" value="P:ethylene-activated signaling pathway"/>
    <property type="evidence" value="ECO:0007669"/>
    <property type="project" value="InterPro"/>
</dbReference>
<keyword evidence="4" id="KW-0804">Transcription</keyword>
<comment type="caution">
    <text evidence="9">The sequence shown here is derived from an EMBL/GenBank/DDBJ whole genome shotgun (WGS) entry which is preliminary data.</text>
</comment>
<dbReference type="FunFam" id="3.30.730.10:FF:000001">
    <property type="entry name" value="Ethylene-responsive transcription factor 2"/>
    <property type="match status" value="1"/>
</dbReference>
<dbReference type="CDD" id="cd00018">
    <property type="entry name" value="AP2"/>
    <property type="match status" value="1"/>
</dbReference>
<dbReference type="InterPro" id="IPR044808">
    <property type="entry name" value="ERF_plant"/>
</dbReference>
<dbReference type="Pfam" id="PF00847">
    <property type="entry name" value="AP2"/>
    <property type="match status" value="1"/>
</dbReference>
<dbReference type="Proteomes" id="UP001345219">
    <property type="component" value="Chromosome 24"/>
</dbReference>
<accession>A0AAN7QK01</accession>
<dbReference type="EMBL" id="JAXIOK010000005">
    <property type="protein sequence ID" value="KAK4769726.1"/>
    <property type="molecule type" value="Genomic_DNA"/>
</dbReference>
<keyword evidence="10" id="KW-1185">Reference proteome</keyword>
<dbReference type="GO" id="GO:0003700">
    <property type="term" value="F:DNA-binding transcription factor activity"/>
    <property type="evidence" value="ECO:0007669"/>
    <property type="project" value="InterPro"/>
</dbReference>
<keyword evidence="2" id="KW-0805">Transcription regulation</keyword>
<dbReference type="SUPFAM" id="SSF54171">
    <property type="entry name" value="DNA-binding domain"/>
    <property type="match status" value="1"/>
</dbReference>
<dbReference type="PRINTS" id="PR00367">
    <property type="entry name" value="ETHRSPELEMNT"/>
</dbReference>
<evidence type="ECO:0000313" key="10">
    <source>
        <dbReference type="Proteomes" id="UP001345219"/>
    </source>
</evidence>
<evidence type="ECO:0000256" key="3">
    <source>
        <dbReference type="ARBA" id="ARBA00023125"/>
    </source>
</evidence>
<dbReference type="PANTHER" id="PTHR31190">
    <property type="entry name" value="DNA-BINDING DOMAIN"/>
    <property type="match status" value="1"/>
</dbReference>
<feature type="region of interest" description="Disordered" evidence="7">
    <location>
        <begin position="186"/>
        <end position="221"/>
    </location>
</feature>
<evidence type="ECO:0000256" key="6">
    <source>
        <dbReference type="ARBA" id="ARBA00024343"/>
    </source>
</evidence>
<dbReference type="Gene3D" id="3.30.730.10">
    <property type="entry name" value="AP2/ERF domain"/>
    <property type="match status" value="1"/>
</dbReference>
<organism evidence="9 10">
    <name type="scientific">Trapa incisa</name>
    <dbReference type="NCBI Taxonomy" id="236973"/>
    <lineage>
        <taxon>Eukaryota</taxon>
        <taxon>Viridiplantae</taxon>
        <taxon>Streptophyta</taxon>
        <taxon>Embryophyta</taxon>
        <taxon>Tracheophyta</taxon>
        <taxon>Spermatophyta</taxon>
        <taxon>Magnoliopsida</taxon>
        <taxon>eudicotyledons</taxon>
        <taxon>Gunneridae</taxon>
        <taxon>Pentapetalae</taxon>
        <taxon>rosids</taxon>
        <taxon>malvids</taxon>
        <taxon>Myrtales</taxon>
        <taxon>Lythraceae</taxon>
        <taxon>Trapa</taxon>
    </lineage>
</organism>
<dbReference type="InterPro" id="IPR001471">
    <property type="entry name" value="AP2/ERF_dom"/>
</dbReference>
<evidence type="ECO:0000259" key="8">
    <source>
        <dbReference type="PROSITE" id="PS51032"/>
    </source>
</evidence>
<keyword evidence="5" id="KW-0539">Nucleus</keyword>
<evidence type="ECO:0000313" key="9">
    <source>
        <dbReference type="EMBL" id="KAK4769726.1"/>
    </source>
</evidence>
<proteinExistence type="inferred from homology"/>
<dbReference type="GO" id="GO:0005634">
    <property type="term" value="C:nucleus"/>
    <property type="evidence" value="ECO:0007669"/>
    <property type="project" value="UniProtKB-SubCell"/>
</dbReference>
<evidence type="ECO:0000256" key="2">
    <source>
        <dbReference type="ARBA" id="ARBA00023015"/>
    </source>
</evidence>
<comment type="subcellular location">
    <subcellularLocation>
        <location evidence="1">Nucleus</location>
    </subcellularLocation>
</comment>
<protein>
    <recommendedName>
        <fullName evidence="8">AP2/ERF domain-containing protein</fullName>
    </recommendedName>
</protein>
<name>A0AAN7QK01_9MYRT</name>
<evidence type="ECO:0000256" key="1">
    <source>
        <dbReference type="ARBA" id="ARBA00004123"/>
    </source>
</evidence>
<dbReference type="AlphaFoldDB" id="A0AAN7QK01"/>
<feature type="domain" description="AP2/ERF" evidence="8">
    <location>
        <begin position="121"/>
        <end position="179"/>
    </location>
</feature>
<dbReference type="SMART" id="SM00380">
    <property type="entry name" value="AP2"/>
    <property type="match status" value="1"/>
</dbReference>
<evidence type="ECO:0000256" key="7">
    <source>
        <dbReference type="SAM" id="MobiDB-lite"/>
    </source>
</evidence>
<dbReference type="PROSITE" id="PS51032">
    <property type="entry name" value="AP2_ERF"/>
    <property type="match status" value="1"/>
</dbReference>
<dbReference type="InterPro" id="IPR036955">
    <property type="entry name" value="AP2/ERF_dom_sf"/>
</dbReference>
<dbReference type="GO" id="GO:0003677">
    <property type="term" value="F:DNA binding"/>
    <property type="evidence" value="ECO:0007669"/>
    <property type="project" value="UniProtKB-KW"/>
</dbReference>
<dbReference type="InterPro" id="IPR016177">
    <property type="entry name" value="DNA-bd_dom_sf"/>
</dbReference>
<sequence length="261" mass="28531">MFAESMQGSDVAVFGSTHRFGAPIFCRSSSFSKLYHCLTENWGELPLKEDDPNDMVLYGVLRDAVHVGWLPTLTESCQLGFSSDVEVKPEPYTFPESPASPERKVFTSPSPAAAAAKGVRHYRGVRQRPWGKFAAEIRDPAKKGARVWLGTYETAEDAALAYDRAAYRMRGSRALLNFPLRINSGEPEPIRVTSKRSYADPTPSSPSSSEKGSPKRRRKVVGLAAFLSTSSELGPEAVVGSVGGEETQLQVEPQVASYKRG</sequence>
<evidence type="ECO:0000256" key="4">
    <source>
        <dbReference type="ARBA" id="ARBA00023163"/>
    </source>
</evidence>
<gene>
    <name evidence="9" type="ORF">SAY87_030258</name>
</gene>
<reference evidence="9 10" key="1">
    <citation type="journal article" date="2023" name="Hortic Res">
        <title>Pangenome of water caltrop reveals structural variations and asymmetric subgenome divergence after allopolyploidization.</title>
        <authorList>
            <person name="Zhang X."/>
            <person name="Chen Y."/>
            <person name="Wang L."/>
            <person name="Yuan Y."/>
            <person name="Fang M."/>
            <person name="Shi L."/>
            <person name="Lu R."/>
            <person name="Comes H.P."/>
            <person name="Ma Y."/>
            <person name="Chen Y."/>
            <person name="Huang G."/>
            <person name="Zhou Y."/>
            <person name="Zheng Z."/>
            <person name="Qiu Y."/>
        </authorList>
    </citation>
    <scope>NUCLEOTIDE SEQUENCE [LARGE SCALE GENOMIC DNA]</scope>
    <source>
        <tissue evidence="9">Roots</tissue>
    </source>
</reference>